<dbReference type="InterPro" id="IPR013783">
    <property type="entry name" value="Ig-like_fold"/>
</dbReference>
<dbReference type="OrthoDB" id="2866996at2759"/>
<dbReference type="FunFam" id="1.20.1250.20:FF:000011">
    <property type="entry name" value="MFS multidrug transporter, putative"/>
    <property type="match status" value="1"/>
</dbReference>
<dbReference type="InterPro" id="IPR020846">
    <property type="entry name" value="MFS_dom"/>
</dbReference>
<keyword evidence="11 26" id="KW-0812">Transmembrane</keyword>
<evidence type="ECO:0000256" key="9">
    <source>
        <dbReference type="ARBA" id="ARBA00011738"/>
    </source>
</evidence>
<comment type="similarity">
    <text evidence="25">Belongs to the aconitase/IPM isomerase family.</text>
</comment>
<dbReference type="GO" id="GO:0000272">
    <property type="term" value="P:polysaccharide catabolic process"/>
    <property type="evidence" value="ECO:0007669"/>
    <property type="project" value="UniProtKB-KW"/>
</dbReference>
<dbReference type="Pfam" id="PF17753">
    <property type="entry name" value="Ig_mannosidase"/>
    <property type="match status" value="1"/>
</dbReference>
<keyword evidence="30" id="KW-1185">Reference proteome</keyword>
<feature type="chain" id="PRO_5022006863" description="Homoaconitase, mitochondrial" evidence="27">
    <location>
        <begin position="16"/>
        <end position="2302"/>
    </location>
</feature>
<proteinExistence type="inferred from homology"/>
<dbReference type="InterPro" id="IPR054593">
    <property type="entry name" value="Beta-mannosidase-like_N2"/>
</dbReference>
<dbReference type="UniPathway" id="UPA00280"/>
<comment type="pathway">
    <text evidence="6">Glycan metabolism; N-glycan degradation.</text>
</comment>
<dbReference type="SUPFAM" id="SSF53732">
    <property type="entry name" value="Aconitase iron-sulfur domain"/>
    <property type="match status" value="1"/>
</dbReference>
<evidence type="ECO:0000256" key="10">
    <source>
        <dbReference type="ARBA" id="ARBA00022525"/>
    </source>
</evidence>
<dbReference type="Pfam" id="PF17786">
    <property type="entry name" value="Mannosidase_ig"/>
    <property type="match status" value="1"/>
</dbReference>
<evidence type="ECO:0000256" key="15">
    <source>
        <dbReference type="ARBA" id="ARBA00022946"/>
    </source>
</evidence>
<dbReference type="InterPro" id="IPR001030">
    <property type="entry name" value="Acoase/IPM_deHydtase_lsu_aba"/>
</dbReference>
<gene>
    <name evidence="29" type="ORF">FHL15_003807</name>
</gene>
<comment type="pathway">
    <text evidence="7 25">Amino-acid biosynthesis; L-lysine biosynthesis via AAA pathway; L-alpha-aminoadipate from 2-oxoglutarate: step 3/5.</text>
</comment>
<feature type="transmembrane region" description="Helical" evidence="26">
    <location>
        <begin position="1810"/>
        <end position="1831"/>
    </location>
</feature>
<dbReference type="InterPro" id="IPR036259">
    <property type="entry name" value="MFS_trans_sf"/>
</dbReference>
<dbReference type="GO" id="GO:0016020">
    <property type="term" value="C:membrane"/>
    <property type="evidence" value="ECO:0007669"/>
    <property type="project" value="UniProtKB-SubCell"/>
</dbReference>
<dbReference type="Gene3D" id="3.20.19.10">
    <property type="entry name" value="Aconitase, domain 4"/>
    <property type="match status" value="1"/>
</dbReference>
<feature type="transmembrane region" description="Helical" evidence="26">
    <location>
        <begin position="1966"/>
        <end position="1986"/>
    </location>
</feature>
<dbReference type="CDD" id="cd17323">
    <property type="entry name" value="MFS_Tpo1_MDR_like"/>
    <property type="match status" value="1"/>
</dbReference>
<evidence type="ECO:0000256" key="8">
    <source>
        <dbReference type="ARBA" id="ARBA00007483"/>
    </source>
</evidence>
<evidence type="ECO:0000256" key="16">
    <source>
        <dbReference type="ARBA" id="ARBA00022989"/>
    </source>
</evidence>
<protein>
    <recommendedName>
        <fullName evidence="25">Homoaconitase, mitochondrial</fullName>
        <ecNumber evidence="25">4.2.1.36</ecNumber>
    </recommendedName>
    <alternativeName>
        <fullName evidence="25">Homoaconitate hydratase</fullName>
    </alternativeName>
</protein>
<dbReference type="Pfam" id="PF07690">
    <property type="entry name" value="MFS_1"/>
    <property type="match status" value="1"/>
</dbReference>
<dbReference type="SUPFAM" id="SSF103473">
    <property type="entry name" value="MFS general substrate transporter"/>
    <property type="match status" value="1"/>
</dbReference>
<dbReference type="NCBIfam" id="TIGR00139">
    <property type="entry name" value="h_aconitase"/>
    <property type="match status" value="1"/>
</dbReference>
<feature type="transmembrane region" description="Helical" evidence="26">
    <location>
        <begin position="2043"/>
        <end position="2069"/>
    </location>
</feature>
<dbReference type="Gene3D" id="2.60.40.10">
    <property type="entry name" value="Immunoglobulins"/>
    <property type="match status" value="3"/>
</dbReference>
<dbReference type="InterPro" id="IPR015931">
    <property type="entry name" value="Acnase/IPM_dHydase_lsu_aba_1/3"/>
</dbReference>
<comment type="catalytic activity">
    <reaction evidence="24 25">
        <text>(2R,3S)-homoisocitrate = cis-homoaconitate + H2O</text>
        <dbReference type="Rhea" id="RHEA:15485"/>
        <dbReference type="ChEBI" id="CHEBI:15377"/>
        <dbReference type="ChEBI" id="CHEBI:15404"/>
        <dbReference type="ChEBI" id="CHEBI:58174"/>
        <dbReference type="EC" id="4.2.1.36"/>
    </reaction>
</comment>
<dbReference type="Gene3D" id="1.20.1250.20">
    <property type="entry name" value="MFS general substrate transporter like domains"/>
    <property type="match status" value="1"/>
</dbReference>
<keyword evidence="21 25" id="KW-0457">Lysine biosynthesis</keyword>
<dbReference type="GO" id="GO:0019878">
    <property type="term" value="P:lysine biosynthetic process via aminoadipic acid"/>
    <property type="evidence" value="ECO:0007669"/>
    <property type="project" value="UniProtKB-UniRule"/>
</dbReference>
<feature type="transmembrane region" description="Helical" evidence="26">
    <location>
        <begin position="1886"/>
        <end position="1909"/>
    </location>
</feature>
<evidence type="ECO:0000256" key="26">
    <source>
        <dbReference type="SAM" id="Phobius"/>
    </source>
</evidence>
<evidence type="ECO:0000259" key="28">
    <source>
        <dbReference type="PROSITE" id="PS50850"/>
    </source>
</evidence>
<keyword evidence="10" id="KW-0964">Secreted</keyword>
<dbReference type="GO" id="GO:0004567">
    <property type="term" value="F:beta-mannosidase activity"/>
    <property type="evidence" value="ECO:0007669"/>
    <property type="project" value="UniProtKB-EC"/>
</dbReference>
<feature type="signal peptide" evidence="27">
    <location>
        <begin position="1"/>
        <end position="15"/>
    </location>
</feature>
<evidence type="ECO:0000256" key="21">
    <source>
        <dbReference type="ARBA" id="ARBA00023154"/>
    </source>
</evidence>
<dbReference type="GO" id="GO:0005739">
    <property type="term" value="C:mitochondrion"/>
    <property type="evidence" value="ECO:0007669"/>
    <property type="project" value="UniProtKB-SubCell"/>
</dbReference>
<evidence type="ECO:0000256" key="4">
    <source>
        <dbReference type="ARBA" id="ARBA00004173"/>
    </source>
</evidence>
<dbReference type="InterPro" id="IPR041625">
    <property type="entry name" value="Beta-mannosidase_Ig"/>
</dbReference>
<comment type="similarity">
    <text evidence="8">Belongs to the glycosyl hydrolase 2 family. Beta-mannosidase A subfamily.</text>
</comment>
<dbReference type="PROSITE" id="PS50850">
    <property type="entry name" value="MFS"/>
    <property type="match status" value="1"/>
</dbReference>
<feature type="transmembrane region" description="Helical" evidence="26">
    <location>
        <begin position="1843"/>
        <end position="1866"/>
    </location>
</feature>
<keyword evidence="12 25" id="KW-0479">Metal-binding</keyword>
<dbReference type="InterPro" id="IPR036156">
    <property type="entry name" value="Beta-gal/glucu_dom_sf"/>
</dbReference>
<name>A0A553I4H8_9PEZI</name>
<evidence type="ECO:0000256" key="14">
    <source>
        <dbReference type="ARBA" id="ARBA00022801"/>
    </source>
</evidence>
<dbReference type="InterPro" id="IPR039386">
    <property type="entry name" value="Homoaconitase_swivel"/>
</dbReference>
<comment type="caution">
    <text evidence="29">The sequence shown here is derived from an EMBL/GenBank/DDBJ whole genome shotgun (WGS) entry which is preliminary data.</text>
</comment>
<organism evidence="29 30">
    <name type="scientific">Xylaria flabelliformis</name>
    <dbReference type="NCBI Taxonomy" id="2512241"/>
    <lineage>
        <taxon>Eukaryota</taxon>
        <taxon>Fungi</taxon>
        <taxon>Dikarya</taxon>
        <taxon>Ascomycota</taxon>
        <taxon>Pezizomycotina</taxon>
        <taxon>Sordariomycetes</taxon>
        <taxon>Xylariomycetidae</taxon>
        <taxon>Xylariales</taxon>
        <taxon>Xylariaceae</taxon>
        <taxon>Xylaria</taxon>
    </lineage>
</organism>
<dbReference type="InterPro" id="IPR008979">
    <property type="entry name" value="Galactose-bd-like_sf"/>
</dbReference>
<feature type="domain" description="Major facilitator superfamily (MFS) profile" evidence="28">
    <location>
        <begin position="1812"/>
        <end position="2268"/>
    </location>
</feature>
<dbReference type="Gene3D" id="3.20.20.80">
    <property type="entry name" value="Glycosidases"/>
    <property type="match status" value="1"/>
</dbReference>
<dbReference type="InterPro" id="IPR050887">
    <property type="entry name" value="Beta-mannosidase_GH2"/>
</dbReference>
<keyword evidence="15 25" id="KW-0809">Transit peptide</keyword>
<evidence type="ECO:0000256" key="2">
    <source>
        <dbReference type="ARBA" id="ARBA00003422"/>
    </source>
</evidence>
<feature type="transmembrane region" description="Helical" evidence="26">
    <location>
        <begin position="1935"/>
        <end position="1954"/>
    </location>
</feature>
<evidence type="ECO:0000256" key="6">
    <source>
        <dbReference type="ARBA" id="ARBA00004740"/>
    </source>
</evidence>
<keyword evidence="20 26" id="KW-0472">Membrane</keyword>
<feature type="transmembrane region" description="Helical" evidence="26">
    <location>
        <begin position="2239"/>
        <end position="2259"/>
    </location>
</feature>
<dbReference type="GO" id="GO:0006516">
    <property type="term" value="P:glycoprotein catabolic process"/>
    <property type="evidence" value="ECO:0007669"/>
    <property type="project" value="TreeGrafter"/>
</dbReference>
<dbReference type="InterPro" id="IPR011701">
    <property type="entry name" value="MFS"/>
</dbReference>
<evidence type="ECO:0000256" key="12">
    <source>
        <dbReference type="ARBA" id="ARBA00022723"/>
    </source>
</evidence>
<comment type="subunit">
    <text evidence="9">Homodimer.</text>
</comment>
<feature type="transmembrane region" description="Helical" evidence="26">
    <location>
        <begin position="2199"/>
        <end position="2219"/>
    </location>
</feature>
<evidence type="ECO:0000256" key="27">
    <source>
        <dbReference type="SAM" id="SignalP"/>
    </source>
</evidence>
<keyword evidence="23" id="KW-0326">Glycosidase</keyword>
<dbReference type="PROSITE" id="PS01244">
    <property type="entry name" value="ACONITASE_2"/>
    <property type="match status" value="1"/>
</dbReference>
<evidence type="ECO:0000256" key="17">
    <source>
        <dbReference type="ARBA" id="ARBA00023004"/>
    </source>
</evidence>
<evidence type="ECO:0000313" key="29">
    <source>
        <dbReference type="EMBL" id="TRX95115.1"/>
    </source>
</evidence>
<keyword evidence="13 27" id="KW-0732">Signal</keyword>
<dbReference type="Pfam" id="PF22666">
    <property type="entry name" value="Glyco_hydro_2_N2"/>
    <property type="match status" value="1"/>
</dbReference>
<dbReference type="SUPFAM" id="SSF49785">
    <property type="entry name" value="Galactose-binding domain-like"/>
    <property type="match status" value="1"/>
</dbReference>
<dbReference type="GO" id="GO:0022857">
    <property type="term" value="F:transmembrane transporter activity"/>
    <property type="evidence" value="ECO:0007669"/>
    <property type="project" value="InterPro"/>
</dbReference>
<evidence type="ECO:0000256" key="13">
    <source>
        <dbReference type="ARBA" id="ARBA00022729"/>
    </source>
</evidence>
<dbReference type="Proteomes" id="UP000319160">
    <property type="component" value="Unassembled WGS sequence"/>
</dbReference>
<dbReference type="GO" id="GO:0046872">
    <property type="term" value="F:metal ion binding"/>
    <property type="evidence" value="ECO:0007669"/>
    <property type="project" value="UniProtKB-UniRule"/>
</dbReference>
<comment type="subcellular location">
    <subcellularLocation>
        <location evidence="3">Membrane</location>
        <topology evidence="3">Multi-pass membrane protein</topology>
    </subcellularLocation>
    <subcellularLocation>
        <location evidence="4 25">Mitochondrion</location>
    </subcellularLocation>
    <subcellularLocation>
        <location evidence="5">Secreted</location>
    </subcellularLocation>
</comment>
<reference evidence="30" key="1">
    <citation type="submission" date="2019-06" db="EMBL/GenBank/DDBJ databases">
        <title>Draft genome sequence of the griseofulvin-producing fungus Xylaria cubensis strain G536.</title>
        <authorList>
            <person name="Mead M.E."/>
            <person name="Raja H.A."/>
            <person name="Steenwyk J.L."/>
            <person name="Knowles S.L."/>
            <person name="Oberlies N.H."/>
            <person name="Rokas A."/>
        </authorList>
    </citation>
    <scope>NUCLEOTIDE SEQUENCE [LARGE SCALE GENOMIC DNA]</scope>
    <source>
        <strain evidence="30">G536</strain>
    </source>
</reference>
<dbReference type="Pfam" id="PF00694">
    <property type="entry name" value="Aconitase_C"/>
    <property type="match status" value="1"/>
</dbReference>
<dbReference type="PANTHER" id="PTHR43730:SF5">
    <property type="entry name" value="BETA-MANNOSIDASE A"/>
    <property type="match status" value="1"/>
</dbReference>
<comment type="cofactor">
    <cofactor evidence="25">
        <name>[4Fe-4S] cluster</name>
        <dbReference type="ChEBI" id="CHEBI:49883"/>
    </cofactor>
    <text evidence="25">Binds 1 [4Fe-4S] cluster per subunit.</text>
</comment>
<evidence type="ECO:0000256" key="19">
    <source>
        <dbReference type="ARBA" id="ARBA00023128"/>
    </source>
</evidence>
<feature type="transmembrane region" description="Helical" evidence="26">
    <location>
        <begin position="2081"/>
        <end position="2100"/>
    </location>
</feature>
<evidence type="ECO:0000256" key="23">
    <source>
        <dbReference type="ARBA" id="ARBA00023295"/>
    </source>
</evidence>
<dbReference type="InterPro" id="IPR036008">
    <property type="entry name" value="Aconitase_4Fe-4S_dom"/>
</dbReference>
<keyword evidence="16 26" id="KW-1133">Transmembrane helix</keyword>
<keyword evidence="25" id="KW-0028">Amino-acid biosynthesis</keyword>
<dbReference type="SUPFAM" id="SSF49303">
    <property type="entry name" value="beta-Galactosidase/glucuronidase domain"/>
    <property type="match status" value="1"/>
</dbReference>
<keyword evidence="19 25" id="KW-0496">Mitochondrion</keyword>
<evidence type="ECO:0000256" key="3">
    <source>
        <dbReference type="ARBA" id="ARBA00004141"/>
    </source>
</evidence>
<dbReference type="GO" id="GO:0004409">
    <property type="term" value="F:homoaconitate hydratase activity"/>
    <property type="evidence" value="ECO:0007669"/>
    <property type="project" value="UniProtKB-UniRule"/>
</dbReference>
<dbReference type="Gene3D" id="3.30.499.10">
    <property type="entry name" value="Aconitase, domain 3"/>
    <property type="match status" value="2"/>
</dbReference>
<dbReference type="Gene3D" id="2.60.120.260">
    <property type="entry name" value="Galactose-binding domain-like"/>
    <property type="match status" value="1"/>
</dbReference>
<keyword evidence="17 25" id="KW-0408">Iron</keyword>
<dbReference type="SUPFAM" id="SSF51445">
    <property type="entry name" value="(Trans)glycosidases"/>
    <property type="match status" value="1"/>
</dbReference>
<sequence>MRLATINFLSAIVCAQSIYNLSNVRWTVTNGVNVTVPGNLPSQAHLDLYAAGIIDDPLYGFNDVNQLWVQRSNWTWTSESITGLDRKDNSQTYLVFEGLDTFVEITLCNKTIANVANQFRQFTFDVTDTLRQCTTDPTLSLNFGSASRIVLDISKSGPEYINSANGVKGNEFEGKIYMRKEQNDFGWDWSPSIAPAGPWRPAYFVQKKNNDPVHIHNTLIDIYRQGQMNNLSPDQHKPWVFNASLDYLGTLPRNAKMKLRLQDTTGKVVKEVALDGVTRNNMTITGSTVIHEPVELWWPNGYGAQNLYNATVIFESTDWHEAATVTKRVGFRTIVMNLNPITDEQLAAGVANGSNWHFEVNGHEIYVKGSNFVPPDVFWPRVNATKIRELFDLVVGAKQNMLRIWASGTYLSDEIYDLADEMGIMLWSEFQFTDAEYPVVPDFLENYEAEAYYNVRRLNHHASLALWSGGNELEAIIIAYYLYPGPVFSGYEEVFTELLIKCVYANTHSISYIPSSTYNGYIALDFDSVQPQTPRYLNRSSPDDIYSNSDVYNYDGTQAFNFSQMPVARFATEFGFISMPSVESWYEAVPQDELSLDSAAVVHHNRHTPFGGSGDAEQLSREGIADMTKAVKFWYPVPALSDPVANFSAWNWATQVFQADKYANEIAYYRRGSALRERQLGAIYWQLNDLWVAPTWSAIEASGRPKAMYHATKDVFNPVIVWPFYNQDTDILDVWAISDKWQAVSAEVTMRWLNWEGDELKSPTPSNKFNRAAGLNKYTFDIGAINATQVASYANVKAGFGNETPEQNILLSLSITTNQGDKHTSWFHLVSLANAALHDPGLKVEVKEHSGHDTVSFLVKAVDAVAAWVWLDHPSSVRGYFDQNAFWLGKGESKVVTFKVWNDFTGDGSWTREVTVRSMWNLTMHVLSPTSTIRPSLFVVDGESPGTITLEVQLSVMAALRRAISLNAAALATRQSRTSIARSRLLSVPATRFRFRTYVSTSPRRQQAFQSQIASIPNSSAFPFSLESAAPTNPQTLTEKIVQLHAEGLREGKRVRAGDYVTLRYMEMGATSVKDNRQVVMTLDHDVSNDSEQNLRKYRLIEEFANKHGIDFYPAKHGIGHQIMVEEGYAWPGTVTVASDSHSNMYGGISAFGTAIVRSDAASILATSTVLWQIPQIAKITFTGILPPGVTGKDVIIALCALLQSDVLNMCVEFTGSEQTLSSIPISERLTIANMTTEWGALSGLFPVDNTLISWYRGRATVAAMSDSPTKDRINHKRIDELLESPLVADPGATYAKEFYLNLSTLSPFVAGPNSVKIANPVKNLESQDIAIDKAYLLSCTNGRSTDFAAAARVFREAGKDGKPAKIHPRVKFYLAPASVAEQQMAEEAGDWQILEQSGAEILPAGCGPCIGLGRGLLEEGEVGLSASNRNYKGRMGSPKALCYLASPEVVAASAIQGKIMSPGWYVKPEGVEKVIIGEGTGDFVADKARSIGGALDQVLGEMESMIGAAEGASEESASPAAVEDDISTDVLPGFPEKIEGEIVFCDNDNINTDGIYPGRYTYQDGLTTEQMAKVCMENYDTEFRNIIKPNDVLVTGFNFGCGSSREQAATSILANQIPLVVAGSFGNIFSRNSINNALLGIEIPKLVERLREAYKDDTEKSLTRRTGWKLLWDVRRSKITITEEDGTAWEQKINEIPPNVQEIVAKGGVVKWRKHENSFIISSYCTSILNVDMAILTDLAAVDDDDPQQVNNLSQRMPRIQSFLLRPQLDEDVCSQNYAGSGTDHNPYIVDYLPDDRQDAMNFSKGRKWAIAILQSLSTFAVTFASSVYVSGIEGIVQDFDVSEEVATLGLSLFVLGFALGPLIWAPLSELYGRKSIYVISYTAYVAFSVAAAYAPTITALLVLRFLASAFGSSSMTNTGGIIADMFSKAERGLATGLFVTAPFLGPALGPIAGGFLSESLGWRWILRLIAILGGVVWIAATLITRETYAPFILRCRAKALSRTTGCAHVSRLDAGKPPKTLSQELSISFTRPWILLFREPIVLLASLYVSIVYGTLYMFFAGFPLIFQVARGWDQGIAGLPFIGVAVGVFLATLAAGLDNKRYVRLCAAAEAEGRAVGPEARLGTAMAGSLVLPIGLFLFAWTTYPWVHWIVPVIGATLFSCGLVMVFISLLSYLVDTCTSFYGPRFGILQYASAHLWIDVVYAASVLAANTLLRSLFGTAFPLFTTQIYERLGNQWASSIPAFLVLGCLPFPFLFYKYGPQIRSKCKYASEAAKVLELMRRRHVVVVGGESNGPEREAE</sequence>
<dbReference type="InterPro" id="IPR004418">
    <property type="entry name" value="Homoaconitase_mito"/>
</dbReference>
<dbReference type="InterPro" id="IPR018136">
    <property type="entry name" value="Aconitase_4Fe-4S_BS"/>
</dbReference>
<dbReference type="PANTHER" id="PTHR43730">
    <property type="entry name" value="BETA-MANNOSIDASE"/>
    <property type="match status" value="1"/>
</dbReference>
<dbReference type="InterPro" id="IPR000573">
    <property type="entry name" value="AconitaseA/IPMdHydase_ssu_swvl"/>
</dbReference>
<dbReference type="UniPathway" id="UPA00033">
    <property type="reaction ID" value="UER01027"/>
</dbReference>
<dbReference type="PRINTS" id="PR00415">
    <property type="entry name" value="ACONITASE"/>
</dbReference>
<dbReference type="InterPro" id="IPR017853">
    <property type="entry name" value="GH"/>
</dbReference>
<dbReference type="Pfam" id="PF00330">
    <property type="entry name" value="Aconitase"/>
    <property type="match status" value="1"/>
</dbReference>
<dbReference type="SUPFAM" id="SSF52016">
    <property type="entry name" value="LeuD/IlvD-like"/>
    <property type="match status" value="1"/>
</dbReference>
<feature type="transmembrane region" description="Helical" evidence="26">
    <location>
        <begin position="2125"/>
        <end position="2146"/>
    </location>
</feature>
<dbReference type="GO" id="GO:0005576">
    <property type="term" value="C:extracellular region"/>
    <property type="evidence" value="ECO:0007669"/>
    <property type="project" value="UniProtKB-SubCell"/>
</dbReference>
<dbReference type="InterPro" id="IPR015928">
    <property type="entry name" value="Aconitase/3IPM_dehydase_swvl"/>
</dbReference>
<feature type="transmembrane region" description="Helical" evidence="26">
    <location>
        <begin position="2152"/>
        <end position="2178"/>
    </location>
</feature>
<evidence type="ECO:0000313" key="30">
    <source>
        <dbReference type="Proteomes" id="UP000319160"/>
    </source>
</evidence>
<dbReference type="EMBL" id="VFLP01000017">
    <property type="protein sequence ID" value="TRX95115.1"/>
    <property type="molecule type" value="Genomic_DNA"/>
</dbReference>
<evidence type="ECO:0000256" key="18">
    <source>
        <dbReference type="ARBA" id="ARBA00023014"/>
    </source>
</evidence>
<evidence type="ECO:0000256" key="1">
    <source>
        <dbReference type="ARBA" id="ARBA00000829"/>
    </source>
</evidence>
<evidence type="ECO:0000256" key="5">
    <source>
        <dbReference type="ARBA" id="ARBA00004613"/>
    </source>
</evidence>
<evidence type="ECO:0000256" key="11">
    <source>
        <dbReference type="ARBA" id="ARBA00022692"/>
    </source>
</evidence>
<keyword evidence="14" id="KW-0378">Hydrolase</keyword>
<dbReference type="EC" id="4.2.1.36" evidence="25"/>
<evidence type="ECO:0000256" key="22">
    <source>
        <dbReference type="ARBA" id="ARBA00023180"/>
    </source>
</evidence>
<evidence type="ECO:0000256" key="20">
    <source>
        <dbReference type="ARBA" id="ARBA00023136"/>
    </source>
</evidence>
<accession>A0A553I4H8</accession>
<dbReference type="GO" id="GO:0051539">
    <property type="term" value="F:4 iron, 4 sulfur cluster binding"/>
    <property type="evidence" value="ECO:0007669"/>
    <property type="project" value="UniProtKB-UniRule"/>
</dbReference>
<dbReference type="InterPro" id="IPR041447">
    <property type="entry name" value="Mannosidase_ig"/>
</dbReference>
<keyword evidence="25" id="KW-0456">Lyase</keyword>
<evidence type="ECO:0000256" key="7">
    <source>
        <dbReference type="ARBA" id="ARBA00005106"/>
    </source>
</evidence>
<keyword evidence="22" id="KW-0325">Glycoprotein</keyword>
<dbReference type="STRING" id="2512241.A0A553I4H8"/>
<comment type="catalytic activity">
    <reaction evidence="1">
        <text>Hydrolysis of terminal, non-reducing beta-D-mannose residues in beta-D-mannosides.</text>
        <dbReference type="EC" id="3.2.1.25"/>
    </reaction>
</comment>
<keyword evidence="18 25" id="KW-0411">Iron-sulfur</keyword>
<evidence type="ECO:0000256" key="24">
    <source>
        <dbReference type="ARBA" id="ARBA00029338"/>
    </source>
</evidence>
<dbReference type="CDD" id="cd01674">
    <property type="entry name" value="Homoaconitase_Swivel"/>
    <property type="match status" value="1"/>
</dbReference>
<evidence type="ECO:0000256" key="25">
    <source>
        <dbReference type="RuleBase" id="RU362038"/>
    </source>
</evidence>
<comment type="function">
    <text evidence="2 25">Catalyzes the reversible hydration of cis-homoaconitate to (2R,3S)-homoisocitrate, a step in the alpha-aminoadipate pathway for lysine biosynthesis.</text>
</comment>